<evidence type="ECO:0000313" key="3">
    <source>
        <dbReference type="Proteomes" id="UP000440694"/>
    </source>
</evidence>
<feature type="chain" id="PRO_5026205484" evidence="1">
    <location>
        <begin position="27"/>
        <end position="192"/>
    </location>
</feature>
<keyword evidence="3" id="KW-1185">Reference proteome</keyword>
<accession>A0A6I3KP59</accession>
<organism evidence="2 3">
    <name type="scientific">Hyphomicrobium album</name>
    <dbReference type="NCBI Taxonomy" id="2665159"/>
    <lineage>
        <taxon>Bacteria</taxon>
        <taxon>Pseudomonadati</taxon>
        <taxon>Pseudomonadota</taxon>
        <taxon>Alphaproteobacteria</taxon>
        <taxon>Hyphomicrobiales</taxon>
        <taxon>Hyphomicrobiaceae</taxon>
        <taxon>Hyphomicrobium</taxon>
    </lineage>
</organism>
<gene>
    <name evidence="2" type="ORF">GIW81_17350</name>
</gene>
<evidence type="ECO:0000256" key="1">
    <source>
        <dbReference type="SAM" id="SignalP"/>
    </source>
</evidence>
<feature type="signal peptide" evidence="1">
    <location>
        <begin position="1"/>
        <end position="26"/>
    </location>
</feature>
<name>A0A6I3KP59_9HYPH</name>
<reference evidence="2 3" key="1">
    <citation type="submission" date="2019-11" db="EMBL/GenBank/DDBJ databases">
        <title>Identification of a novel strain.</title>
        <authorList>
            <person name="Xu Q."/>
            <person name="Wang G."/>
        </authorList>
    </citation>
    <scope>NUCLEOTIDE SEQUENCE [LARGE SCALE GENOMIC DNA]</scope>
    <source>
        <strain evidence="3">xq</strain>
    </source>
</reference>
<sequence>MSNSEYRVTLIVAALILGAFAQPASALTMKQCSEKYKAANDAGGVGSMSWNEFRAAECGTGASMAIKKTKAAPASKSAPVSETAGATMQECSARYQAAKSAGTLGAMTWNEFRSAGCPTTVAKRSGSMMPTMGTIFPASIAKKYARMPAGKARMLTCRDQYRANKDAGVAEPKWTEQGGGYYSECNKRLSQQ</sequence>
<proteinExistence type="predicted"/>
<dbReference type="EMBL" id="WMBQ01000002">
    <property type="protein sequence ID" value="MTD96108.1"/>
    <property type="molecule type" value="Genomic_DNA"/>
</dbReference>
<comment type="caution">
    <text evidence="2">The sequence shown here is derived from an EMBL/GenBank/DDBJ whole genome shotgun (WGS) entry which is preliminary data.</text>
</comment>
<dbReference type="Proteomes" id="UP000440694">
    <property type="component" value="Unassembled WGS sequence"/>
</dbReference>
<evidence type="ECO:0000313" key="2">
    <source>
        <dbReference type="EMBL" id="MTD96108.1"/>
    </source>
</evidence>
<keyword evidence="1" id="KW-0732">Signal</keyword>
<protein>
    <submittedName>
        <fullName evidence="2">Antifreeze protein</fullName>
    </submittedName>
</protein>
<dbReference type="RefSeq" id="WP_154740570.1">
    <property type="nucleotide sequence ID" value="NZ_WMBQ01000002.1"/>
</dbReference>
<dbReference type="AlphaFoldDB" id="A0A6I3KP59"/>